<evidence type="ECO:0000259" key="8">
    <source>
        <dbReference type="Pfam" id="PF00155"/>
    </source>
</evidence>
<evidence type="ECO:0000256" key="6">
    <source>
        <dbReference type="ARBA" id="ARBA00047715"/>
    </source>
</evidence>
<dbReference type="GO" id="GO:0019518">
    <property type="term" value="P:L-threonine catabolic process to glycine"/>
    <property type="evidence" value="ECO:0007669"/>
    <property type="project" value="UniProtKB-UniRule"/>
</dbReference>
<keyword evidence="4 7" id="KW-0663">Pyridoxal phosphate</keyword>
<dbReference type="PROSITE" id="PS00599">
    <property type="entry name" value="AA_TRANSFER_CLASS_2"/>
    <property type="match status" value="1"/>
</dbReference>
<dbReference type="GO" id="GO:0005829">
    <property type="term" value="C:cytosol"/>
    <property type="evidence" value="ECO:0007669"/>
    <property type="project" value="TreeGrafter"/>
</dbReference>
<dbReference type="InterPro" id="IPR001917">
    <property type="entry name" value="Aminotrans_II_pyridoxalP_BS"/>
</dbReference>
<dbReference type="SUPFAM" id="SSF53383">
    <property type="entry name" value="PLP-dependent transferases"/>
    <property type="match status" value="1"/>
</dbReference>
<comment type="pathway">
    <text evidence="7">Amino-acid degradation; L-threonine degradation via oxydo-reductase pathway; glycine from L-threonine: step 2/2.</text>
</comment>
<dbReference type="CDD" id="cd06454">
    <property type="entry name" value="KBL_like"/>
    <property type="match status" value="1"/>
</dbReference>
<evidence type="ECO:0000256" key="1">
    <source>
        <dbReference type="ARBA" id="ARBA00008392"/>
    </source>
</evidence>
<dbReference type="GO" id="GO:0008890">
    <property type="term" value="F:glycine C-acetyltransferase activity"/>
    <property type="evidence" value="ECO:0007669"/>
    <property type="project" value="UniProtKB-UniRule"/>
</dbReference>
<feature type="binding site" evidence="7">
    <location>
        <position position="371"/>
    </location>
    <ligand>
        <name>substrate</name>
    </ligand>
</feature>
<comment type="caution">
    <text evidence="9">The sequence shown here is derived from an EMBL/GenBank/DDBJ whole genome shotgun (WGS) entry which is preliminary data.</text>
</comment>
<feature type="binding site" description="in other chain" evidence="7">
    <location>
        <begin position="213"/>
        <end position="216"/>
    </location>
    <ligand>
        <name>pyridoxal 5'-phosphate</name>
        <dbReference type="ChEBI" id="CHEBI:597326"/>
        <note>ligand shared between dimeric partners</note>
    </ligand>
</feature>
<comment type="function">
    <text evidence="7">Catalyzes the cleavage of 2-amino-3-ketobutyrate to glycine and acetyl-CoA.</text>
</comment>
<reference evidence="9" key="1">
    <citation type="submission" date="2020-01" db="EMBL/GenBank/DDBJ databases">
        <title>Insect and environment-associated Actinomycetes.</title>
        <authorList>
            <person name="Currrie C."/>
            <person name="Chevrette M."/>
            <person name="Carlson C."/>
            <person name="Stubbendieck R."/>
            <person name="Wendt-Pienkowski E."/>
        </authorList>
    </citation>
    <scope>NUCLEOTIDE SEQUENCE</scope>
    <source>
        <strain evidence="9">SID14436</strain>
    </source>
</reference>
<evidence type="ECO:0000256" key="5">
    <source>
        <dbReference type="ARBA" id="ARBA00023315"/>
    </source>
</evidence>
<dbReference type="RefSeq" id="WP_164335302.1">
    <property type="nucleotide sequence ID" value="NZ_JAAGMD010000896.1"/>
</dbReference>
<evidence type="ECO:0000256" key="7">
    <source>
        <dbReference type="HAMAP-Rule" id="MF_00985"/>
    </source>
</evidence>
<dbReference type="NCBIfam" id="NF005394">
    <property type="entry name" value="PRK06939.1"/>
    <property type="match status" value="1"/>
</dbReference>
<dbReference type="InterPro" id="IPR004839">
    <property type="entry name" value="Aminotransferase_I/II_large"/>
</dbReference>
<keyword evidence="3 7" id="KW-0808">Transferase</keyword>
<feature type="binding site" evidence="7">
    <location>
        <begin position="277"/>
        <end position="278"/>
    </location>
    <ligand>
        <name>pyridoxal 5'-phosphate</name>
        <dbReference type="ChEBI" id="CHEBI:597326"/>
        <note>ligand shared between dimeric partners</note>
    </ligand>
</feature>
<dbReference type="Gene3D" id="3.90.1150.10">
    <property type="entry name" value="Aspartate Aminotransferase, domain 1"/>
    <property type="match status" value="1"/>
</dbReference>
<dbReference type="Gene3D" id="3.40.640.10">
    <property type="entry name" value="Type I PLP-dependent aspartate aminotransferase-like (Major domain)"/>
    <property type="match status" value="1"/>
</dbReference>
<feature type="binding site" evidence="7">
    <location>
        <position position="139"/>
    </location>
    <ligand>
        <name>substrate</name>
    </ligand>
</feature>
<evidence type="ECO:0000256" key="4">
    <source>
        <dbReference type="ARBA" id="ARBA00022898"/>
    </source>
</evidence>
<dbReference type="Pfam" id="PF00155">
    <property type="entry name" value="Aminotran_1_2"/>
    <property type="match status" value="1"/>
</dbReference>
<feature type="binding site" description="in other chain" evidence="7">
    <location>
        <position position="188"/>
    </location>
    <ligand>
        <name>pyridoxal 5'-phosphate</name>
        <dbReference type="ChEBI" id="CHEBI:597326"/>
        <note>ligand shared between dimeric partners</note>
    </ligand>
</feature>
<feature type="modified residue" description="N6-(pyridoxal phosphate)lysine" evidence="7">
    <location>
        <position position="247"/>
    </location>
</feature>
<dbReference type="AlphaFoldDB" id="A0A6G3R4N2"/>
<dbReference type="PANTHER" id="PTHR13693:SF102">
    <property type="entry name" value="2-AMINO-3-KETOBUTYRATE COENZYME A LIGASE, MITOCHONDRIAL"/>
    <property type="match status" value="1"/>
</dbReference>
<comment type="catalytic activity">
    <reaction evidence="6">
        <text>6-carboxyhexanoyl-[ACP] + L-alanine + H(+) = (8S)-8-amino-7-oxononanoate + holo-[ACP] + CO2</text>
        <dbReference type="Rhea" id="RHEA:42288"/>
        <dbReference type="Rhea" id="RHEA-COMP:9685"/>
        <dbReference type="Rhea" id="RHEA-COMP:9955"/>
        <dbReference type="ChEBI" id="CHEBI:15378"/>
        <dbReference type="ChEBI" id="CHEBI:16526"/>
        <dbReference type="ChEBI" id="CHEBI:57972"/>
        <dbReference type="ChEBI" id="CHEBI:64479"/>
        <dbReference type="ChEBI" id="CHEBI:78846"/>
        <dbReference type="ChEBI" id="CHEBI:149468"/>
        <dbReference type="EC" id="2.3.1.47"/>
    </reaction>
</comment>
<dbReference type="InterPro" id="IPR015421">
    <property type="entry name" value="PyrdxlP-dep_Trfase_major"/>
</dbReference>
<comment type="cofactor">
    <cofactor evidence="7">
        <name>pyridoxal 5'-phosphate</name>
        <dbReference type="ChEBI" id="CHEBI:597326"/>
    </cofactor>
    <text evidence="7">Binds 1 pyridoxal phosphate per subunit.</text>
</comment>
<comment type="subunit">
    <text evidence="2 7">Homodimer.</text>
</comment>
<comment type="similarity">
    <text evidence="1 7">Belongs to the class-II pyridoxal-phosphate-dependent aminotransferase family.</text>
</comment>
<dbReference type="FunFam" id="3.40.640.10:FF:000006">
    <property type="entry name" value="5-aminolevulinate synthase, mitochondrial"/>
    <property type="match status" value="1"/>
</dbReference>
<feature type="domain" description="Aminotransferase class I/classII large" evidence="8">
    <location>
        <begin position="46"/>
        <end position="390"/>
    </location>
</feature>
<feature type="binding site" description="in other chain" evidence="7">
    <location>
        <begin position="244"/>
        <end position="247"/>
    </location>
    <ligand>
        <name>pyridoxal 5'-phosphate</name>
        <dbReference type="ChEBI" id="CHEBI:597326"/>
        <note>ligand shared between dimeric partners</note>
    </ligand>
</feature>
<gene>
    <name evidence="7" type="primary">kbl</name>
    <name evidence="9" type="ORF">G3I53_32920</name>
</gene>
<name>A0A6G3R4N2_9ACTN</name>
<dbReference type="UniPathway" id="UPA00046">
    <property type="reaction ID" value="UER00506"/>
</dbReference>
<sequence length="399" mass="42856">MFDSVRDDLRTTLDEIRAAGLHKPERVIGTPQSATVNVTAGGRPGEVLNFCANNYLGLADHPDVIAAAHEALDRWGYGMASVRFICGTQEVHKELEARLSAFLGQEDTILYSSCFDANGGVFETLLGPEDAVISDALNHASIIDGIRLSKARRFRYANRDMADLERQLKEAAEGGARRTLIVTDGVFSMDGYVAPLDEICDLADRHGAMVMVDDSHAVGFVGPGGRGTPELHGVMDRVDIITGTLGKALGGASGGYVAARAEIVALLRQRSRPYLFSNTLAPVIAAASLKVLDLLESADDLRVRLAENTALFRRRMTEEGFDILPGDHAIAPVMIGDAARAGRMAELLLERGVYVIGFSYPVVPQGQARIRVQLSAAHSTDDVNRAVDAFVGARAELDA</sequence>
<evidence type="ECO:0000256" key="2">
    <source>
        <dbReference type="ARBA" id="ARBA00011738"/>
    </source>
</evidence>
<protein>
    <recommendedName>
        <fullName evidence="7">2-amino-3-ketobutyrate coenzyme A ligase</fullName>
        <shortName evidence="7">AKB ligase</shortName>
        <ecNumber evidence="7">2.3.1.29</ecNumber>
    </recommendedName>
    <alternativeName>
        <fullName evidence="7">Glycine acetyltransferase</fullName>
    </alternativeName>
</protein>
<dbReference type="PANTHER" id="PTHR13693">
    <property type="entry name" value="CLASS II AMINOTRANSFERASE/8-AMINO-7-OXONONANOATE SYNTHASE"/>
    <property type="match status" value="1"/>
</dbReference>
<feature type="binding site" description="in other chain" evidence="7">
    <location>
        <begin position="114"/>
        <end position="115"/>
    </location>
    <ligand>
        <name>pyridoxal 5'-phosphate</name>
        <dbReference type="ChEBI" id="CHEBI:597326"/>
        <note>ligand shared between dimeric partners</note>
    </ligand>
</feature>
<dbReference type="InterPro" id="IPR050087">
    <property type="entry name" value="AON_synthase_class-II"/>
</dbReference>
<evidence type="ECO:0000313" key="9">
    <source>
        <dbReference type="EMBL" id="NEA90709.1"/>
    </source>
</evidence>
<dbReference type="InterPro" id="IPR011282">
    <property type="entry name" value="2am3keto_CoA_ligase"/>
</dbReference>
<dbReference type="HAMAP" id="MF_00985">
    <property type="entry name" value="2am3keto_CoA_ligase"/>
    <property type="match status" value="1"/>
</dbReference>
<accession>A0A6G3R4N2</accession>
<keyword evidence="5 7" id="KW-0012">Acyltransferase</keyword>
<comment type="catalytic activity">
    <reaction evidence="7">
        <text>glycine + acetyl-CoA = (2S)-2-amino-3-oxobutanoate + CoA</text>
        <dbReference type="Rhea" id="RHEA:20736"/>
        <dbReference type="ChEBI" id="CHEBI:57287"/>
        <dbReference type="ChEBI" id="CHEBI:57288"/>
        <dbReference type="ChEBI" id="CHEBI:57305"/>
        <dbReference type="ChEBI" id="CHEBI:78948"/>
        <dbReference type="EC" id="2.3.1.29"/>
    </reaction>
</comment>
<evidence type="ECO:0000256" key="3">
    <source>
        <dbReference type="ARBA" id="ARBA00022679"/>
    </source>
</evidence>
<dbReference type="GO" id="GO:0030170">
    <property type="term" value="F:pyridoxal phosphate binding"/>
    <property type="evidence" value="ECO:0007669"/>
    <property type="project" value="UniProtKB-UniRule"/>
</dbReference>
<dbReference type="EMBL" id="JAAGMD010000896">
    <property type="protein sequence ID" value="NEA90709.1"/>
    <property type="molecule type" value="Genomic_DNA"/>
</dbReference>
<dbReference type="NCBIfam" id="TIGR01822">
    <property type="entry name" value="2am3keto_CoA"/>
    <property type="match status" value="1"/>
</dbReference>
<organism evidence="9">
    <name type="scientific">Streptomyces sp. SID14436</name>
    <dbReference type="NCBI Taxonomy" id="2706070"/>
    <lineage>
        <taxon>Bacteria</taxon>
        <taxon>Bacillati</taxon>
        <taxon>Actinomycetota</taxon>
        <taxon>Actinomycetes</taxon>
        <taxon>Kitasatosporales</taxon>
        <taxon>Streptomycetaceae</taxon>
        <taxon>Streptomyces</taxon>
    </lineage>
</organism>
<dbReference type="InterPro" id="IPR015422">
    <property type="entry name" value="PyrdxlP-dep_Trfase_small"/>
</dbReference>
<proteinExistence type="inferred from homology"/>
<dbReference type="GO" id="GO:0008710">
    <property type="term" value="F:8-amino-7-oxononanoate synthase activity"/>
    <property type="evidence" value="ECO:0007669"/>
    <property type="project" value="UniProtKB-EC"/>
</dbReference>
<dbReference type="InterPro" id="IPR015424">
    <property type="entry name" value="PyrdxlP-dep_Trfase"/>
</dbReference>
<dbReference type="EC" id="2.3.1.29" evidence="7"/>